<dbReference type="InParanoid" id="A0A1E1LM95"/>
<reference evidence="2" key="1">
    <citation type="submission" date="2016-03" db="EMBL/GenBank/DDBJ databases">
        <authorList>
            <person name="Ploux O."/>
        </authorList>
    </citation>
    <scope>NUCLEOTIDE SEQUENCE [LARGE SCALE GENOMIC DNA]</scope>
    <source>
        <strain evidence="2">UK7</strain>
    </source>
</reference>
<evidence type="ECO:0000313" key="1">
    <source>
        <dbReference type="EMBL" id="CZT11604.1"/>
    </source>
</evidence>
<dbReference type="EMBL" id="FJUW01000062">
    <property type="protein sequence ID" value="CZT11604.1"/>
    <property type="molecule type" value="Genomic_DNA"/>
</dbReference>
<organism evidence="1 2">
    <name type="scientific">Rhynchosporium graminicola</name>
    <dbReference type="NCBI Taxonomy" id="2792576"/>
    <lineage>
        <taxon>Eukaryota</taxon>
        <taxon>Fungi</taxon>
        <taxon>Dikarya</taxon>
        <taxon>Ascomycota</taxon>
        <taxon>Pezizomycotina</taxon>
        <taxon>Leotiomycetes</taxon>
        <taxon>Helotiales</taxon>
        <taxon>Ploettnerulaceae</taxon>
        <taxon>Rhynchosporium</taxon>
    </lineage>
</organism>
<dbReference type="AlphaFoldDB" id="A0A1E1LM95"/>
<comment type="caution">
    <text evidence="1">The sequence shown here is derived from an EMBL/GenBank/DDBJ whole genome shotgun (WGS) entry which is preliminary data.</text>
</comment>
<dbReference type="Proteomes" id="UP000178129">
    <property type="component" value="Unassembled WGS sequence"/>
</dbReference>
<gene>
    <name evidence="1" type="ORF">RCO7_03782</name>
</gene>
<proteinExistence type="predicted"/>
<evidence type="ECO:0000313" key="2">
    <source>
        <dbReference type="Proteomes" id="UP000178129"/>
    </source>
</evidence>
<protein>
    <submittedName>
        <fullName evidence="1">Uncharacterized protein</fullName>
    </submittedName>
</protein>
<keyword evidence="2" id="KW-1185">Reference proteome</keyword>
<name>A0A1E1LM95_9HELO</name>
<accession>A0A1E1LM95</accession>
<sequence>MKKKNNVIHKAPKEFVAVRVMKPKAPKAPIYQSQPAWVPQLLLPAPVTAPCPSAAPALITGPALASPTLVPSPYQISPETSSKYPAGPLKPLLELGHMYTSYAPSAKILAQAGNFRPAG</sequence>